<evidence type="ECO:0000313" key="8">
    <source>
        <dbReference type="EMBL" id="MFC4556835.1"/>
    </source>
</evidence>
<keyword evidence="2 6" id="KW-1003">Cell membrane</keyword>
<feature type="transmembrane region" description="Helical" evidence="6">
    <location>
        <begin position="574"/>
        <end position="593"/>
    </location>
</feature>
<evidence type="ECO:0000256" key="6">
    <source>
        <dbReference type="PIRNR" id="PIRNR018968"/>
    </source>
</evidence>
<comment type="similarity">
    <text evidence="6">Belongs to the ABC-4 integral membrane protein family.</text>
</comment>
<feature type="transmembrane region" description="Helical" evidence="6">
    <location>
        <begin position="227"/>
        <end position="253"/>
    </location>
</feature>
<feature type="transmembrane region" description="Helical" evidence="6">
    <location>
        <begin position="21"/>
        <end position="42"/>
    </location>
</feature>
<keyword evidence="9" id="KW-1185">Reference proteome</keyword>
<dbReference type="InterPro" id="IPR052536">
    <property type="entry name" value="ABC-4_Integral_Memb_Prot"/>
</dbReference>
<evidence type="ECO:0000256" key="3">
    <source>
        <dbReference type="ARBA" id="ARBA00022692"/>
    </source>
</evidence>
<organism evidence="8 9">
    <name type="scientific">Virgibacillus kekensis</name>
    <dbReference type="NCBI Taxonomy" id="202261"/>
    <lineage>
        <taxon>Bacteria</taxon>
        <taxon>Bacillati</taxon>
        <taxon>Bacillota</taxon>
        <taxon>Bacilli</taxon>
        <taxon>Bacillales</taxon>
        <taxon>Bacillaceae</taxon>
        <taxon>Virgibacillus</taxon>
    </lineage>
</organism>
<dbReference type="PANTHER" id="PTHR46795">
    <property type="entry name" value="ABC TRANSPORTER PERMEASE-RELATED-RELATED"/>
    <property type="match status" value="1"/>
</dbReference>
<feature type="transmembrane region" description="Helical" evidence="6">
    <location>
        <begin position="150"/>
        <end position="175"/>
    </location>
</feature>
<proteinExistence type="inferred from homology"/>
<dbReference type="InterPro" id="IPR027022">
    <property type="entry name" value="ABC_permease_BceB-typ"/>
</dbReference>
<accession>A0ABV9DDR4</accession>
<feature type="domain" description="ABC3 transporter permease C-terminal" evidence="7">
    <location>
        <begin position="62"/>
        <end position="177"/>
    </location>
</feature>
<dbReference type="RefSeq" id="WP_390292768.1">
    <property type="nucleotide sequence ID" value="NZ_JBHSFU010000002.1"/>
</dbReference>
<keyword evidence="3 6" id="KW-0812">Transmembrane</keyword>
<reference evidence="9" key="1">
    <citation type="journal article" date="2019" name="Int. J. Syst. Evol. Microbiol.">
        <title>The Global Catalogue of Microorganisms (GCM) 10K type strain sequencing project: providing services to taxonomists for standard genome sequencing and annotation.</title>
        <authorList>
            <consortium name="The Broad Institute Genomics Platform"/>
            <consortium name="The Broad Institute Genome Sequencing Center for Infectious Disease"/>
            <person name="Wu L."/>
            <person name="Ma J."/>
        </authorList>
    </citation>
    <scope>NUCLEOTIDE SEQUENCE [LARGE SCALE GENOMIC DNA]</scope>
    <source>
        <strain evidence="9">CGMCC 4.7426</strain>
    </source>
</reference>
<evidence type="ECO:0000259" key="7">
    <source>
        <dbReference type="Pfam" id="PF02687"/>
    </source>
</evidence>
<dbReference type="EMBL" id="JBHSFU010000002">
    <property type="protein sequence ID" value="MFC4556835.1"/>
    <property type="molecule type" value="Genomic_DNA"/>
</dbReference>
<evidence type="ECO:0000256" key="5">
    <source>
        <dbReference type="ARBA" id="ARBA00023136"/>
    </source>
</evidence>
<keyword evidence="5 6" id="KW-0472">Membrane</keyword>
<feature type="transmembrane region" description="Helical" evidence="6">
    <location>
        <begin position="282"/>
        <end position="304"/>
    </location>
</feature>
<feature type="transmembrane region" description="Helical" evidence="6">
    <location>
        <begin position="62"/>
        <end position="80"/>
    </location>
</feature>
<gene>
    <name evidence="8" type="ORF">ACFO3D_01265</name>
</gene>
<sequence>MTFTQFAFNNVKRNTRQYLSYFLSCTFAVAIFFIYAAVIFHPDITDNEFRANVQQGIIVSEVIIYCFSFLFVLYSTGAFIKSRLKEYGILTTLGISKPQLNRMLLLENTIIGVISIGAGLLLGTLLMKLFLMVFSAILGTEEILSFYLSWKAIGLTVGLFFIMFELNTLAVVWTLRTNSIMEVFRGAKKPKKLPGFSWIVSLLSIAAIGIAYYMAYTADITSIFFRMIPILLLVIPGTYFLFTQFSVAVISIIKKNKSYYFKGSNMLTVSDLAFKMRDNARLLFFVTILSAVAFTSSGVLYGLYQGIEEEAERFLPQDVTLFSTDVEDGKGFSQAVEELRQQFKNRNIPFEDSQITGVKVNGESDGTTLNDSTYTIYAYSDYKKLASLQDRNVVFTVEENEAAILAQDIEMQFYQDLPDKMTLSSKSKQATVDLEIELTAINPNPYAGDAVVVSDHLYNSFYKSAESGELLQYYAMNVPDWPSYSEEITESLAHVDRKKAFPDSSANFYVQYKESMSYTFFFGIFISVLFFLAAGSILYFRMYQNIDKDLEHFHSLYRIGFTDKEMKKIATVQLGLMFIIPFIVAVIHAGFAFRSLQNMLASSILLPTVLIIACYFVVQLVNFIFIRNIYTAKLKKVM</sequence>
<evidence type="ECO:0000313" key="9">
    <source>
        <dbReference type="Proteomes" id="UP001595989"/>
    </source>
</evidence>
<dbReference type="InterPro" id="IPR003838">
    <property type="entry name" value="ABC3_permease_C"/>
</dbReference>
<feature type="transmembrane region" description="Helical" evidence="6">
    <location>
        <begin position="599"/>
        <end position="626"/>
    </location>
</feature>
<comment type="subcellular location">
    <subcellularLocation>
        <location evidence="1 6">Cell membrane</location>
        <topology evidence="1 6">Multi-pass membrane protein</topology>
    </subcellularLocation>
</comment>
<dbReference type="PIRSF" id="PIRSF018968">
    <property type="entry name" value="ABC_permease_BceB"/>
    <property type="match status" value="1"/>
</dbReference>
<dbReference type="PANTHER" id="PTHR46795:SF1">
    <property type="entry name" value="ABC TRANSPORTER PERMEASE PROTEIN"/>
    <property type="match status" value="1"/>
</dbReference>
<dbReference type="Pfam" id="PF02687">
    <property type="entry name" value="FtsX"/>
    <property type="match status" value="1"/>
</dbReference>
<dbReference type="Proteomes" id="UP001595989">
    <property type="component" value="Unassembled WGS sequence"/>
</dbReference>
<protein>
    <submittedName>
        <fullName evidence="8">FtsX-like permease family protein</fullName>
    </submittedName>
</protein>
<evidence type="ECO:0000256" key="1">
    <source>
        <dbReference type="ARBA" id="ARBA00004651"/>
    </source>
</evidence>
<feature type="transmembrane region" description="Helical" evidence="6">
    <location>
        <begin position="110"/>
        <end position="138"/>
    </location>
</feature>
<comment type="caution">
    <text evidence="8">The sequence shown here is derived from an EMBL/GenBank/DDBJ whole genome shotgun (WGS) entry which is preliminary data.</text>
</comment>
<keyword evidence="4 6" id="KW-1133">Transmembrane helix</keyword>
<evidence type="ECO:0000256" key="4">
    <source>
        <dbReference type="ARBA" id="ARBA00022989"/>
    </source>
</evidence>
<evidence type="ECO:0000256" key="2">
    <source>
        <dbReference type="ARBA" id="ARBA00022475"/>
    </source>
</evidence>
<feature type="transmembrane region" description="Helical" evidence="6">
    <location>
        <begin position="518"/>
        <end position="540"/>
    </location>
</feature>
<feature type="transmembrane region" description="Helical" evidence="6">
    <location>
        <begin position="196"/>
        <end position="215"/>
    </location>
</feature>
<name>A0ABV9DDR4_9BACI</name>
<keyword evidence="6" id="KW-0813">Transport</keyword>